<evidence type="ECO:0008006" key="4">
    <source>
        <dbReference type="Google" id="ProtNLM"/>
    </source>
</evidence>
<proteinExistence type="predicted"/>
<dbReference type="AlphaFoldDB" id="A0AAQ1UGM7"/>
<reference evidence="2 3" key="1">
    <citation type="submission" date="2018-06" db="EMBL/GenBank/DDBJ databases">
        <authorList>
            <consortium name="Pathogen Informatics"/>
            <person name="Doyle S."/>
        </authorList>
    </citation>
    <scope>NUCLEOTIDE SEQUENCE [LARGE SCALE GENOMIC DNA]</scope>
    <source>
        <strain evidence="2 3">NCTC13063</strain>
    </source>
</reference>
<dbReference type="RefSeq" id="WP_004346264.1">
    <property type="nucleotide sequence ID" value="NZ_CAUUQQ010000016.1"/>
</dbReference>
<evidence type="ECO:0000313" key="3">
    <source>
        <dbReference type="Proteomes" id="UP000255283"/>
    </source>
</evidence>
<keyword evidence="1" id="KW-0732">Signal</keyword>
<organism evidence="2 3">
    <name type="scientific">Segatella buccae</name>
    <dbReference type="NCBI Taxonomy" id="28126"/>
    <lineage>
        <taxon>Bacteria</taxon>
        <taxon>Pseudomonadati</taxon>
        <taxon>Bacteroidota</taxon>
        <taxon>Bacteroidia</taxon>
        <taxon>Bacteroidales</taxon>
        <taxon>Prevotellaceae</taxon>
        <taxon>Segatella</taxon>
    </lineage>
</organism>
<gene>
    <name evidence="2" type="ORF">NCTC13063_00257</name>
</gene>
<accession>A0AAQ1UGM7</accession>
<name>A0AAQ1UGM7_9BACT</name>
<feature type="chain" id="PRO_5042918990" description="Lipoprotein" evidence="1">
    <location>
        <begin position="18"/>
        <end position="280"/>
    </location>
</feature>
<protein>
    <recommendedName>
        <fullName evidence="4">Lipoprotein</fullName>
    </recommendedName>
</protein>
<feature type="signal peptide" evidence="1">
    <location>
        <begin position="1"/>
        <end position="17"/>
    </location>
</feature>
<evidence type="ECO:0000313" key="2">
    <source>
        <dbReference type="EMBL" id="SUB79005.1"/>
    </source>
</evidence>
<sequence length="280" mass="30982">MKLKTFLWLLSAALPLAGCLSDNQTGKTDEHAPITLSKPAKGDSTIYGLVCDGTCDTAIVLLPFTGGDPVSYNVVEARRNKRIVGDMKVGDWAGIIANGLNRRVADMAVDLDQLKGIWCYMVMPRMRAFETMSKRMQAQLSNALPDSIKRTYMIPREYGFWLKRGGVAQSVGYIPAQSSLENESPVVYPPLGFFVSWRIFNGRVIVTGGTPVKARDNSFQIANFVDDTCSIDYLGEDSLVLSDSDGSRSYYRKKSIDDVNVKARRIAQQLSEKALEDSKD</sequence>
<evidence type="ECO:0000256" key="1">
    <source>
        <dbReference type="SAM" id="SignalP"/>
    </source>
</evidence>
<dbReference type="EMBL" id="UGTJ01000001">
    <property type="protein sequence ID" value="SUB79005.1"/>
    <property type="molecule type" value="Genomic_DNA"/>
</dbReference>
<comment type="caution">
    <text evidence="2">The sequence shown here is derived from an EMBL/GenBank/DDBJ whole genome shotgun (WGS) entry which is preliminary data.</text>
</comment>
<dbReference type="GeneID" id="93536877"/>
<dbReference type="Proteomes" id="UP000255283">
    <property type="component" value="Unassembled WGS sequence"/>
</dbReference>